<dbReference type="InterPro" id="IPR042183">
    <property type="entry name" value="MmgE/PrpD_sf_1"/>
</dbReference>
<dbReference type="Pfam" id="PF03972">
    <property type="entry name" value="MmgE_PrpD_N"/>
    <property type="match status" value="1"/>
</dbReference>
<protein>
    <submittedName>
        <fullName evidence="3">2-methylcitrate dehydratase 1</fullName>
    </submittedName>
</protein>
<evidence type="ECO:0000259" key="2">
    <source>
        <dbReference type="Pfam" id="PF03972"/>
    </source>
</evidence>
<dbReference type="OMA" id="PYDYSHA"/>
<comment type="similarity">
    <text evidence="1">Belongs to the PrpD family.</text>
</comment>
<dbReference type="InterPro" id="IPR045336">
    <property type="entry name" value="MmgE_PrpD_N"/>
</dbReference>
<evidence type="ECO:0000313" key="4">
    <source>
        <dbReference type="Proteomes" id="UP000186817"/>
    </source>
</evidence>
<evidence type="ECO:0000256" key="1">
    <source>
        <dbReference type="ARBA" id="ARBA00006174"/>
    </source>
</evidence>
<dbReference type="Gene3D" id="1.10.4100.10">
    <property type="entry name" value="2-methylcitrate dehydratase PrpD"/>
    <property type="match status" value="1"/>
</dbReference>
<dbReference type="PANTHER" id="PTHR16943:SF8">
    <property type="entry name" value="2-METHYLCITRATE DEHYDRATASE"/>
    <property type="match status" value="1"/>
</dbReference>
<organism evidence="3 4">
    <name type="scientific">Symbiodinium microadriaticum</name>
    <name type="common">Dinoflagellate</name>
    <name type="synonym">Zooxanthella microadriatica</name>
    <dbReference type="NCBI Taxonomy" id="2951"/>
    <lineage>
        <taxon>Eukaryota</taxon>
        <taxon>Sar</taxon>
        <taxon>Alveolata</taxon>
        <taxon>Dinophyceae</taxon>
        <taxon>Suessiales</taxon>
        <taxon>Symbiodiniaceae</taxon>
        <taxon>Symbiodinium</taxon>
    </lineage>
</organism>
<accession>A0A1Q9ENF7</accession>
<dbReference type="InterPro" id="IPR005656">
    <property type="entry name" value="MmgE_PrpD"/>
</dbReference>
<dbReference type="Gene3D" id="3.30.1330.120">
    <property type="entry name" value="2-methylcitrate dehydratase PrpD"/>
    <property type="match status" value="1"/>
</dbReference>
<dbReference type="InterPro" id="IPR042188">
    <property type="entry name" value="MmgE/PrpD_sf_2"/>
</dbReference>
<proteinExistence type="inferred from homology"/>
<keyword evidence="4" id="KW-1185">Reference proteome</keyword>
<name>A0A1Q9ENF7_SYMMI</name>
<dbReference type="SUPFAM" id="SSF103378">
    <property type="entry name" value="2-methylcitrate dehydratase PrpD"/>
    <property type="match status" value="1"/>
</dbReference>
<dbReference type="PANTHER" id="PTHR16943">
    <property type="entry name" value="2-METHYLCITRATE DEHYDRATASE-RELATED"/>
    <property type="match status" value="1"/>
</dbReference>
<dbReference type="OrthoDB" id="2018073at2759"/>
<sequence length="592" mass="63803">MFLMRVPLARASFRGATSFLKLMVLVLVRMLPRAFASLRPSLRPSRGVQRHFSAVTLPADSNQAQGIGQYAKDLIDGKYGDNVDASVYERVEMFHTDSVMCGISALALKTNAPTLLREEALTYKDTKGATVFGSSEKCAPEKVIAANASAVREWDSNGTVFGFNPKIPGHDAGEFGHNDFYPVVMAAAQVTGKVDGKKALLAMIALDEIRGRLAEVFSLKSYKIDHVVHGAIASAAVYGALLGASVEEIESAIGMAVAHYIPFRAIRAGKQLSDSKGASAAISTEAAVLSMRRAMRGFVGPKDIFRNPEAIFRFFEPSTGTGKSKDNIDITLSNKVRWGVGPSPFNLVLSHAGDDFAVMGMHFKLGLYEHQSAGALEGAISALVQNPELCAGGVDGIAGINIIAYEPAFGIIGDPAKKDPTTRQSADHSMAFIVSRILQKVLKSGKAQMRSIKTNLTESPLSPYDYGKDALYEKDTRALMEKISFSHGGPEYDAKYPDGIPTAIDITLKSGKVISSGMVMYPSGHARNTSADLKKILQHKNRMLGDIVFPERSTVDNFVSRLVTMKDASATDVGSLYDFDFSAIKKHDCIDG</sequence>
<dbReference type="Proteomes" id="UP000186817">
    <property type="component" value="Unassembled WGS sequence"/>
</dbReference>
<evidence type="ECO:0000313" key="3">
    <source>
        <dbReference type="EMBL" id="OLQ08969.1"/>
    </source>
</evidence>
<feature type="domain" description="MmgE/PrpD N-terminal" evidence="2">
    <location>
        <begin position="81"/>
        <end position="316"/>
    </location>
</feature>
<comment type="caution">
    <text evidence="3">The sequence shown here is derived from an EMBL/GenBank/DDBJ whole genome shotgun (WGS) entry which is preliminary data.</text>
</comment>
<dbReference type="InterPro" id="IPR036148">
    <property type="entry name" value="MmgE/PrpD_sf"/>
</dbReference>
<dbReference type="GO" id="GO:0016829">
    <property type="term" value="F:lyase activity"/>
    <property type="evidence" value="ECO:0007669"/>
    <property type="project" value="InterPro"/>
</dbReference>
<reference evidence="3 4" key="1">
    <citation type="submission" date="2016-02" db="EMBL/GenBank/DDBJ databases">
        <title>Genome analysis of coral dinoflagellate symbionts highlights evolutionary adaptations to a symbiotic lifestyle.</title>
        <authorList>
            <person name="Aranda M."/>
            <person name="Li Y."/>
            <person name="Liew Y.J."/>
            <person name="Baumgarten S."/>
            <person name="Simakov O."/>
            <person name="Wilson M."/>
            <person name="Piel J."/>
            <person name="Ashoor H."/>
            <person name="Bougouffa S."/>
            <person name="Bajic V.B."/>
            <person name="Ryu T."/>
            <person name="Ravasi T."/>
            <person name="Bayer T."/>
            <person name="Micklem G."/>
            <person name="Kim H."/>
            <person name="Bhak J."/>
            <person name="Lajeunesse T.C."/>
            <person name="Voolstra C.R."/>
        </authorList>
    </citation>
    <scope>NUCLEOTIDE SEQUENCE [LARGE SCALE GENOMIC DNA]</scope>
    <source>
        <strain evidence="3 4">CCMP2467</strain>
    </source>
</reference>
<dbReference type="EMBL" id="LSRX01000106">
    <property type="protein sequence ID" value="OLQ08969.1"/>
    <property type="molecule type" value="Genomic_DNA"/>
</dbReference>
<dbReference type="AlphaFoldDB" id="A0A1Q9ENF7"/>
<gene>
    <name evidence="3" type="primary">prpD1</name>
    <name evidence="3" type="ORF">AK812_SmicGene7476</name>
</gene>